<evidence type="ECO:0000313" key="2">
    <source>
        <dbReference type="Proteomes" id="UP000299102"/>
    </source>
</evidence>
<dbReference type="EMBL" id="BGZK01000255">
    <property type="protein sequence ID" value="GBP32162.1"/>
    <property type="molecule type" value="Genomic_DNA"/>
</dbReference>
<gene>
    <name evidence="1" type="primary">TBC1D24</name>
    <name evidence="1" type="ORF">EVAR_80930_1</name>
</gene>
<organism evidence="1 2">
    <name type="scientific">Eumeta variegata</name>
    <name type="common">Bagworm moth</name>
    <name type="synonym">Eumeta japonica</name>
    <dbReference type="NCBI Taxonomy" id="151549"/>
    <lineage>
        <taxon>Eukaryota</taxon>
        <taxon>Metazoa</taxon>
        <taxon>Ecdysozoa</taxon>
        <taxon>Arthropoda</taxon>
        <taxon>Hexapoda</taxon>
        <taxon>Insecta</taxon>
        <taxon>Pterygota</taxon>
        <taxon>Neoptera</taxon>
        <taxon>Endopterygota</taxon>
        <taxon>Lepidoptera</taxon>
        <taxon>Glossata</taxon>
        <taxon>Ditrysia</taxon>
        <taxon>Tineoidea</taxon>
        <taxon>Psychidae</taxon>
        <taxon>Oiketicinae</taxon>
        <taxon>Eumeta</taxon>
    </lineage>
</organism>
<keyword evidence="2" id="KW-1185">Reference proteome</keyword>
<sequence length="311" mass="35540">MLPLHGEPGRFKRQDVHHADEAAERGHLEDGHANFQKACPVACELWAACGARHRRWYSVRDCLQKSAAQHLARLSGAIGPERIYADWQWWILAALPFPHLVRVLDCFFHEGIKVFYRVALSILILFHKHSSNQNSEWYAEATKNGVDHAIDKFCRSMPASPTKLLRTAFSIRALSSQYISRVFIKTEMTLKSKQVFSNPKMVRSRSSDNLPTSQSQVNIQMMSHTLTIRELRKERRYDRISAKQKGIRAVCGYFRKSLSMVVEVARGGVAGAPVANGVWLRRARTRPGPARSPWAYIPYRRSSPRYLTTPK</sequence>
<dbReference type="STRING" id="151549.A0A4C1V1K6"/>
<dbReference type="OrthoDB" id="10065050at2759"/>
<reference evidence="1 2" key="1">
    <citation type="journal article" date="2019" name="Commun. Biol.">
        <title>The bagworm genome reveals a unique fibroin gene that provides high tensile strength.</title>
        <authorList>
            <person name="Kono N."/>
            <person name="Nakamura H."/>
            <person name="Ohtoshi R."/>
            <person name="Tomita M."/>
            <person name="Numata K."/>
            <person name="Arakawa K."/>
        </authorList>
    </citation>
    <scope>NUCLEOTIDE SEQUENCE [LARGE SCALE GENOMIC DNA]</scope>
</reference>
<comment type="caution">
    <text evidence="1">The sequence shown here is derived from an EMBL/GenBank/DDBJ whole genome shotgun (WGS) entry which is preliminary data.</text>
</comment>
<dbReference type="Gene3D" id="1.10.472.80">
    <property type="entry name" value="Ypt/Rab-GAP domain of gyp1p, domain 3"/>
    <property type="match status" value="1"/>
</dbReference>
<protein>
    <submittedName>
        <fullName evidence="1">TBC1 domain family member 24</fullName>
    </submittedName>
</protein>
<dbReference type="AlphaFoldDB" id="A0A4C1V1K6"/>
<proteinExistence type="predicted"/>
<name>A0A4C1V1K6_EUMVA</name>
<evidence type="ECO:0000313" key="1">
    <source>
        <dbReference type="EMBL" id="GBP32162.1"/>
    </source>
</evidence>
<accession>A0A4C1V1K6</accession>
<dbReference type="Proteomes" id="UP000299102">
    <property type="component" value="Unassembled WGS sequence"/>
</dbReference>